<dbReference type="SUPFAM" id="SSF88659">
    <property type="entry name" value="Sigma3 and sigma4 domains of RNA polymerase sigma factors"/>
    <property type="match status" value="1"/>
</dbReference>
<dbReference type="SUPFAM" id="SSF88946">
    <property type="entry name" value="Sigma2 domain of RNA polymerase sigma factors"/>
    <property type="match status" value="1"/>
</dbReference>
<dbReference type="Proteomes" id="UP000220841">
    <property type="component" value="Unassembled WGS sequence"/>
</dbReference>
<sequence>MTPEELFEEKQHLVHAAITQHFGSYAQASKLAKSNNMELDDLFQVARMLLWELCVKYNPKREATFNVYVMKFMKWRMSNELHIKGKVIRVGTNVTSEERKNLTFHSIDIQIEDDTKDDYFAVSPVNVEEEVMLSVEYTEALSKLTPQEKVIVVKKSQGYKDDEIGEELGKSRQTISRLKTAAFKKINPNYKPIGTTSFFSECKKIKNHLLQQVI</sequence>
<name>A0A2A8HGC0_9BACI</name>
<protein>
    <submittedName>
        <fullName evidence="2">RNA polymerase subunit sigma</fullName>
    </submittedName>
</protein>
<comment type="caution">
    <text evidence="2">The sequence shown here is derived from an EMBL/GenBank/DDBJ whole genome shotgun (WGS) entry which is preliminary data.</text>
</comment>
<dbReference type="InterPro" id="IPR007630">
    <property type="entry name" value="RNA_pol_sigma70_r4"/>
</dbReference>
<dbReference type="AlphaFoldDB" id="A0A2A8HGC0"/>
<dbReference type="InterPro" id="IPR013325">
    <property type="entry name" value="RNA_pol_sigma_r2"/>
</dbReference>
<evidence type="ECO:0000259" key="1">
    <source>
        <dbReference type="Pfam" id="PF04545"/>
    </source>
</evidence>
<dbReference type="InterPro" id="IPR014284">
    <property type="entry name" value="RNA_pol_sigma-70_dom"/>
</dbReference>
<dbReference type="Gene3D" id="1.20.140.160">
    <property type="match status" value="1"/>
</dbReference>
<dbReference type="GO" id="GO:0003700">
    <property type="term" value="F:DNA-binding transcription factor activity"/>
    <property type="evidence" value="ECO:0007669"/>
    <property type="project" value="InterPro"/>
</dbReference>
<proteinExistence type="predicted"/>
<dbReference type="Pfam" id="PF04545">
    <property type="entry name" value="Sigma70_r4"/>
    <property type="match status" value="1"/>
</dbReference>
<dbReference type="NCBIfam" id="TIGR02937">
    <property type="entry name" value="sigma70-ECF"/>
    <property type="match status" value="1"/>
</dbReference>
<organism evidence="2 3">
    <name type="scientific">Bacillus toyonensis</name>
    <dbReference type="NCBI Taxonomy" id="155322"/>
    <lineage>
        <taxon>Bacteria</taxon>
        <taxon>Bacillati</taxon>
        <taxon>Bacillota</taxon>
        <taxon>Bacilli</taxon>
        <taxon>Bacillales</taxon>
        <taxon>Bacillaceae</taxon>
        <taxon>Bacillus</taxon>
        <taxon>Bacillus cereus group</taxon>
    </lineage>
</organism>
<dbReference type="Gene3D" id="1.10.1740.10">
    <property type="match status" value="1"/>
</dbReference>
<dbReference type="GO" id="GO:0006352">
    <property type="term" value="P:DNA-templated transcription initiation"/>
    <property type="evidence" value="ECO:0007669"/>
    <property type="project" value="InterPro"/>
</dbReference>
<evidence type="ECO:0000313" key="2">
    <source>
        <dbReference type="EMBL" id="PEQ08058.1"/>
    </source>
</evidence>
<dbReference type="EMBL" id="NUBY01000041">
    <property type="protein sequence ID" value="PEQ08058.1"/>
    <property type="molecule type" value="Genomic_DNA"/>
</dbReference>
<evidence type="ECO:0000313" key="3">
    <source>
        <dbReference type="Proteomes" id="UP000220841"/>
    </source>
</evidence>
<gene>
    <name evidence="2" type="ORF">CN585_11270</name>
</gene>
<accession>A0A2A8HGC0</accession>
<dbReference type="InterPro" id="IPR013324">
    <property type="entry name" value="RNA_pol_sigma_r3/r4-like"/>
</dbReference>
<reference evidence="2 3" key="1">
    <citation type="submission" date="2017-09" db="EMBL/GenBank/DDBJ databases">
        <title>Large-scale bioinformatics analysis of Bacillus genomes uncovers conserved roles of natural products in bacterial physiology.</title>
        <authorList>
            <consortium name="Agbiome Team Llc"/>
            <person name="Bleich R.M."/>
            <person name="Grubbs K.J."/>
            <person name="Santa Maria K.C."/>
            <person name="Allen S.E."/>
            <person name="Farag S."/>
            <person name="Shank E.A."/>
            <person name="Bowers A."/>
        </authorList>
    </citation>
    <scope>NUCLEOTIDE SEQUENCE [LARGE SCALE GENOMIC DNA]</scope>
    <source>
        <strain evidence="2 3">AFS021349</strain>
    </source>
</reference>
<dbReference type="RefSeq" id="WP_098226373.1">
    <property type="nucleotide sequence ID" value="NZ_NUBY01000041.1"/>
</dbReference>
<feature type="domain" description="RNA polymerase sigma-70 region 4" evidence="1">
    <location>
        <begin position="140"/>
        <end position="186"/>
    </location>
</feature>